<keyword evidence="8" id="KW-1185">Reference proteome</keyword>
<dbReference type="InterPro" id="IPR039425">
    <property type="entry name" value="RNA_pol_sigma-70-like"/>
</dbReference>
<evidence type="ECO:0000256" key="3">
    <source>
        <dbReference type="ARBA" id="ARBA00023082"/>
    </source>
</evidence>
<dbReference type="InterPro" id="IPR013249">
    <property type="entry name" value="RNA_pol_sigma70_r4_t2"/>
</dbReference>
<dbReference type="NCBIfam" id="TIGR02937">
    <property type="entry name" value="sigma70-ECF"/>
    <property type="match status" value="1"/>
</dbReference>
<feature type="domain" description="RNA polymerase sigma factor 70 region 4 type 2" evidence="6">
    <location>
        <begin position="127"/>
        <end position="173"/>
    </location>
</feature>
<dbReference type="Gene3D" id="1.10.1740.10">
    <property type="match status" value="1"/>
</dbReference>
<evidence type="ECO:0000313" key="7">
    <source>
        <dbReference type="EMBL" id="CAG5018133.1"/>
    </source>
</evidence>
<evidence type="ECO:0000313" key="8">
    <source>
        <dbReference type="Proteomes" id="UP000680038"/>
    </source>
</evidence>
<organism evidence="7 8">
    <name type="scientific">Dyadobacter helix</name>
    <dbReference type="NCBI Taxonomy" id="2822344"/>
    <lineage>
        <taxon>Bacteria</taxon>
        <taxon>Pseudomonadati</taxon>
        <taxon>Bacteroidota</taxon>
        <taxon>Cytophagia</taxon>
        <taxon>Cytophagales</taxon>
        <taxon>Spirosomataceae</taxon>
        <taxon>Dyadobacter</taxon>
    </lineage>
</organism>
<comment type="caution">
    <text evidence="7">The sequence shown here is derived from an EMBL/GenBank/DDBJ whole genome shotgun (WGS) entry which is preliminary data.</text>
</comment>
<accession>A0A916JJU7</accession>
<protein>
    <submittedName>
        <fullName evidence="7">RNA polymerase sigma-H factor</fullName>
    </submittedName>
</protein>
<reference evidence="7" key="1">
    <citation type="submission" date="2021-04" db="EMBL/GenBank/DDBJ databases">
        <authorList>
            <person name="Rodrigo-Torres L."/>
            <person name="Arahal R. D."/>
            <person name="Lucena T."/>
        </authorList>
    </citation>
    <scope>NUCLEOTIDE SEQUENCE</scope>
    <source>
        <strain evidence="7">CECT 9275</strain>
    </source>
</reference>
<dbReference type="InterPro" id="IPR007627">
    <property type="entry name" value="RNA_pol_sigma70_r2"/>
</dbReference>
<dbReference type="GO" id="GO:0016987">
    <property type="term" value="F:sigma factor activity"/>
    <property type="evidence" value="ECO:0007669"/>
    <property type="project" value="UniProtKB-KW"/>
</dbReference>
<evidence type="ECO:0000256" key="4">
    <source>
        <dbReference type="ARBA" id="ARBA00023163"/>
    </source>
</evidence>
<keyword evidence="2" id="KW-0805">Transcription regulation</keyword>
<dbReference type="NCBIfam" id="TIGR02985">
    <property type="entry name" value="Sig70_bacteroi1"/>
    <property type="match status" value="1"/>
</dbReference>
<dbReference type="InterPro" id="IPR013325">
    <property type="entry name" value="RNA_pol_sigma_r2"/>
</dbReference>
<comment type="similarity">
    <text evidence="1">Belongs to the sigma-70 factor family. ECF subfamily.</text>
</comment>
<evidence type="ECO:0000256" key="1">
    <source>
        <dbReference type="ARBA" id="ARBA00010641"/>
    </source>
</evidence>
<dbReference type="GO" id="GO:0006352">
    <property type="term" value="P:DNA-templated transcription initiation"/>
    <property type="evidence" value="ECO:0007669"/>
    <property type="project" value="InterPro"/>
</dbReference>
<feature type="domain" description="RNA polymerase sigma-70 region 2" evidence="5">
    <location>
        <begin position="28"/>
        <end position="95"/>
    </location>
</feature>
<proteinExistence type="inferred from homology"/>
<dbReference type="EMBL" id="CAJRAF010000004">
    <property type="protein sequence ID" value="CAG5018133.1"/>
    <property type="molecule type" value="Genomic_DNA"/>
</dbReference>
<evidence type="ECO:0000259" key="6">
    <source>
        <dbReference type="Pfam" id="PF08281"/>
    </source>
</evidence>
<keyword evidence="4" id="KW-0804">Transcription</keyword>
<dbReference type="GO" id="GO:0003677">
    <property type="term" value="F:DNA binding"/>
    <property type="evidence" value="ECO:0007669"/>
    <property type="project" value="InterPro"/>
</dbReference>
<dbReference type="Pfam" id="PF04542">
    <property type="entry name" value="Sigma70_r2"/>
    <property type="match status" value="1"/>
</dbReference>
<keyword evidence="3" id="KW-0731">Sigma factor</keyword>
<dbReference type="AlphaFoldDB" id="A0A916JJU7"/>
<gene>
    <name evidence="7" type="primary">algU_7</name>
    <name evidence="7" type="ORF">DYBT9275_05937</name>
</gene>
<dbReference type="PANTHER" id="PTHR43133">
    <property type="entry name" value="RNA POLYMERASE ECF-TYPE SIGMA FACTO"/>
    <property type="match status" value="1"/>
</dbReference>
<dbReference type="PANTHER" id="PTHR43133:SF46">
    <property type="entry name" value="RNA POLYMERASE SIGMA-70 FACTOR ECF SUBFAMILY"/>
    <property type="match status" value="1"/>
</dbReference>
<evidence type="ECO:0000256" key="2">
    <source>
        <dbReference type="ARBA" id="ARBA00023015"/>
    </source>
</evidence>
<dbReference type="Pfam" id="PF08281">
    <property type="entry name" value="Sigma70_r4_2"/>
    <property type="match status" value="1"/>
</dbReference>
<dbReference type="InterPro" id="IPR013324">
    <property type="entry name" value="RNA_pol_sigma_r3/r4-like"/>
</dbReference>
<dbReference type="InterPro" id="IPR014284">
    <property type="entry name" value="RNA_pol_sigma-70_dom"/>
</dbReference>
<dbReference type="Gene3D" id="1.10.10.10">
    <property type="entry name" value="Winged helix-like DNA-binding domain superfamily/Winged helix DNA-binding domain"/>
    <property type="match status" value="1"/>
</dbReference>
<dbReference type="RefSeq" id="WP_215242251.1">
    <property type="nucleotide sequence ID" value="NZ_CAJRAF010000004.1"/>
</dbReference>
<dbReference type="SUPFAM" id="SSF88946">
    <property type="entry name" value="Sigma2 domain of RNA polymerase sigma factors"/>
    <property type="match status" value="1"/>
</dbReference>
<evidence type="ECO:0000259" key="5">
    <source>
        <dbReference type="Pfam" id="PF04542"/>
    </source>
</evidence>
<dbReference type="SUPFAM" id="SSF88659">
    <property type="entry name" value="Sigma3 and sigma4 domains of RNA polymerase sigma factors"/>
    <property type="match status" value="1"/>
</dbReference>
<dbReference type="Proteomes" id="UP000680038">
    <property type="component" value="Unassembled WGS sequence"/>
</dbReference>
<dbReference type="InterPro" id="IPR014327">
    <property type="entry name" value="RNA_pol_sigma70_bacteroid"/>
</dbReference>
<name>A0A916JJU7_9BACT</name>
<sequence length="197" mass="22942">MYPNNPDVEENALLSDLMKGNKEAFTVLYNKYSARLYTNIRRLVKCDETSKEILQDLFLKIWEAREQIDPSRSFKSYLFKIAENLVYDHFRKAARDKKLGDYLISSSALFYSHSEETVIYDESLHFIRKAIDLLPPARKQIYTLCKMEGKSYEEIASLLRISTSTVSDHMVKANRAIKKYLQLHADLVISFLLVSIL</sequence>
<dbReference type="CDD" id="cd06171">
    <property type="entry name" value="Sigma70_r4"/>
    <property type="match status" value="1"/>
</dbReference>
<dbReference type="InterPro" id="IPR036388">
    <property type="entry name" value="WH-like_DNA-bd_sf"/>
</dbReference>